<comment type="caution">
    <text evidence="1">The sequence shown here is derived from an EMBL/GenBank/DDBJ whole genome shotgun (WGS) entry which is preliminary data.</text>
</comment>
<organism evidence="1 2">
    <name type="scientific">Aspergillus granulosus</name>
    <dbReference type="NCBI Taxonomy" id="176169"/>
    <lineage>
        <taxon>Eukaryota</taxon>
        <taxon>Fungi</taxon>
        <taxon>Dikarya</taxon>
        <taxon>Ascomycota</taxon>
        <taxon>Pezizomycotina</taxon>
        <taxon>Eurotiomycetes</taxon>
        <taxon>Eurotiomycetidae</taxon>
        <taxon>Eurotiales</taxon>
        <taxon>Aspergillaceae</taxon>
        <taxon>Aspergillus</taxon>
        <taxon>Aspergillus subgen. Nidulantes</taxon>
    </lineage>
</organism>
<accession>A0ABR4I592</accession>
<keyword evidence="2" id="KW-1185">Reference proteome</keyword>
<evidence type="ECO:0000313" key="1">
    <source>
        <dbReference type="EMBL" id="KAL2822013.1"/>
    </source>
</evidence>
<dbReference type="Proteomes" id="UP001610334">
    <property type="component" value="Unassembled WGS sequence"/>
</dbReference>
<reference evidence="1 2" key="1">
    <citation type="submission" date="2024-07" db="EMBL/GenBank/DDBJ databases">
        <title>Section-level genome sequencing and comparative genomics of Aspergillus sections Usti and Cavernicolus.</title>
        <authorList>
            <consortium name="Lawrence Berkeley National Laboratory"/>
            <person name="Nybo J.L."/>
            <person name="Vesth T.C."/>
            <person name="Theobald S."/>
            <person name="Frisvad J.C."/>
            <person name="Larsen T.O."/>
            <person name="Kjaerboelling I."/>
            <person name="Rothschild-Mancinelli K."/>
            <person name="Lyhne E.K."/>
            <person name="Kogle M.E."/>
            <person name="Barry K."/>
            <person name="Clum A."/>
            <person name="Na H."/>
            <person name="Ledsgaard L."/>
            <person name="Lin J."/>
            <person name="Lipzen A."/>
            <person name="Kuo A."/>
            <person name="Riley R."/>
            <person name="Mondo S."/>
            <person name="Labutti K."/>
            <person name="Haridas S."/>
            <person name="Pangalinan J."/>
            <person name="Salamov A.A."/>
            <person name="Simmons B.A."/>
            <person name="Magnuson J.K."/>
            <person name="Chen J."/>
            <person name="Drula E."/>
            <person name="Henrissat B."/>
            <person name="Wiebenga A."/>
            <person name="Lubbers R.J."/>
            <person name="Gomes A.C."/>
            <person name="Makela M.R."/>
            <person name="Stajich J."/>
            <person name="Grigoriev I.V."/>
            <person name="Mortensen U.H."/>
            <person name="De Vries R.P."/>
            <person name="Baker S.E."/>
            <person name="Andersen M.R."/>
        </authorList>
    </citation>
    <scope>NUCLEOTIDE SEQUENCE [LARGE SCALE GENOMIC DNA]</scope>
    <source>
        <strain evidence="1 2">CBS 588.65</strain>
    </source>
</reference>
<evidence type="ECO:0008006" key="3">
    <source>
        <dbReference type="Google" id="ProtNLM"/>
    </source>
</evidence>
<dbReference type="EMBL" id="JBFXLT010000003">
    <property type="protein sequence ID" value="KAL2822013.1"/>
    <property type="molecule type" value="Genomic_DNA"/>
</dbReference>
<sequence>MLFADLPEDIIHHIFLAHFSRDGHNLARIATLSKRLNRIATPILYSHVTLDLDRADESRKVRRFIMSVFSSPYLAQCVRSLELNALYWVSSQSLSRRRKELVARMMAGNILGRPDRLDMFKLMAVVRRLPLVDTHKQHWCSELQEVNPSLDALIALVFVFLPELSRLESNWSSDPTFIWHMLSRTDRKVDSSPSPLILRSLTQLKVNSESPRGNSSEILPFFQMPALTHFFGSNWGPIRRDSWDGRVEDEAGDLESDGATQEAPIIHLELRHCSIDLYTLQTFIRWCRSVRTFILHRDWDPRVHVRFPAGLILRALHPLRETLENLALSFEPGIYVHHEGEIYPLDFSQFSALTNLCVAVGYIIHDPEDFDPVEFSNPYDPESEQERFISDPLHNRLPESLEVLNITGYSTPNQMQFLLDDCCRLLRRRSRFPRLRELSIEAPFDDPNFTFDMSSLQLTALDADVKLRKIDNTGIFSNDADRFTPAGRDWGMNGEFKWGTKLF</sequence>
<name>A0ABR4I592_9EURO</name>
<proteinExistence type="predicted"/>
<evidence type="ECO:0000313" key="2">
    <source>
        <dbReference type="Proteomes" id="UP001610334"/>
    </source>
</evidence>
<gene>
    <name evidence="1" type="ORF">BJX63DRAFT_180274</name>
</gene>
<protein>
    <recommendedName>
        <fullName evidence="3">F-box domain-containing protein</fullName>
    </recommendedName>
</protein>